<evidence type="ECO:0000313" key="6">
    <source>
        <dbReference type="EMBL" id="MBB4658051.1"/>
    </source>
</evidence>
<keyword evidence="3" id="KW-0479">Metal-binding</keyword>
<dbReference type="Gene3D" id="3.40.30.10">
    <property type="entry name" value="Glutaredoxin"/>
    <property type="match status" value="1"/>
</dbReference>
<keyword evidence="5" id="KW-0732">Signal</keyword>
<dbReference type="SUPFAM" id="SSF52833">
    <property type="entry name" value="Thioredoxin-like"/>
    <property type="match status" value="1"/>
</dbReference>
<dbReference type="Proteomes" id="UP000563524">
    <property type="component" value="Unassembled WGS sequence"/>
</dbReference>
<feature type="signal peptide" evidence="5">
    <location>
        <begin position="1"/>
        <end position="21"/>
    </location>
</feature>
<dbReference type="RefSeq" id="WP_183815602.1">
    <property type="nucleotide sequence ID" value="NZ_JACHOB010000001.1"/>
</dbReference>
<keyword evidence="7" id="KW-1185">Reference proteome</keyword>
<dbReference type="InterPro" id="IPR036249">
    <property type="entry name" value="Thioredoxin-like_sf"/>
</dbReference>
<evidence type="ECO:0000256" key="1">
    <source>
        <dbReference type="ARBA" id="ARBA00010996"/>
    </source>
</evidence>
<feature type="disulfide bond" description="Redox-active" evidence="4">
    <location>
        <begin position="70"/>
        <end position="74"/>
    </location>
</feature>
<reference evidence="6 7" key="1">
    <citation type="submission" date="2020-08" db="EMBL/GenBank/DDBJ databases">
        <title>Genomic Encyclopedia of Type Strains, Phase IV (KMG-IV): sequencing the most valuable type-strain genomes for metagenomic binning, comparative biology and taxonomic classification.</title>
        <authorList>
            <person name="Goeker M."/>
        </authorList>
    </citation>
    <scope>NUCLEOTIDE SEQUENCE [LARGE SCALE GENOMIC DNA]</scope>
    <source>
        <strain evidence="6 7">DSM 102850</strain>
    </source>
</reference>
<dbReference type="GO" id="GO:0046872">
    <property type="term" value="F:metal ion binding"/>
    <property type="evidence" value="ECO:0007669"/>
    <property type="project" value="UniProtKB-KW"/>
</dbReference>
<feature type="binding site" evidence="3">
    <location>
        <position position="159"/>
    </location>
    <ligand>
        <name>Cu cation</name>
        <dbReference type="ChEBI" id="CHEBI:23378"/>
    </ligand>
</feature>
<accession>A0A840I195</accession>
<name>A0A840I195_9PROT</name>
<dbReference type="Pfam" id="PF02630">
    <property type="entry name" value="SCO1-SenC"/>
    <property type="match status" value="1"/>
</dbReference>
<evidence type="ECO:0000256" key="5">
    <source>
        <dbReference type="SAM" id="SignalP"/>
    </source>
</evidence>
<dbReference type="PROSITE" id="PS51257">
    <property type="entry name" value="PROKAR_LIPOPROTEIN"/>
    <property type="match status" value="1"/>
</dbReference>
<keyword evidence="4" id="KW-1015">Disulfide bond</keyword>
<feature type="chain" id="PRO_5032584431" evidence="5">
    <location>
        <begin position="22"/>
        <end position="199"/>
    </location>
</feature>
<sequence>MAASRPTILSILLLTALSACGGSDRPEPGEIALTDLFTADFALTDMTGEPATDERFEGEPMFIYYGFTTCPEVCPTALATMSASLDALGRDAGRIQPLFITVDPERDTAEKLSAYLAFDDRILGLTGTPEAVDAARESLKVFAAKVPLEDSAMVYTMDHQSMFYVTDAAGKPLYALDDGMPPESIARVIERALRASGRG</sequence>
<dbReference type="EMBL" id="JACHOB010000001">
    <property type="protein sequence ID" value="MBB4658051.1"/>
    <property type="molecule type" value="Genomic_DNA"/>
</dbReference>
<keyword evidence="2 3" id="KW-0186">Copper</keyword>
<evidence type="ECO:0000313" key="7">
    <source>
        <dbReference type="Proteomes" id="UP000563524"/>
    </source>
</evidence>
<evidence type="ECO:0000256" key="3">
    <source>
        <dbReference type="PIRSR" id="PIRSR603782-1"/>
    </source>
</evidence>
<feature type="binding site" evidence="3">
    <location>
        <position position="70"/>
    </location>
    <ligand>
        <name>Cu cation</name>
        <dbReference type="ChEBI" id="CHEBI:23378"/>
    </ligand>
</feature>
<comment type="caution">
    <text evidence="6">The sequence shown here is derived from an EMBL/GenBank/DDBJ whole genome shotgun (WGS) entry which is preliminary data.</text>
</comment>
<organism evidence="6 7">
    <name type="scientific">Parvularcula dongshanensis</name>
    <dbReference type="NCBI Taxonomy" id="1173995"/>
    <lineage>
        <taxon>Bacteria</taxon>
        <taxon>Pseudomonadati</taxon>
        <taxon>Pseudomonadota</taxon>
        <taxon>Alphaproteobacteria</taxon>
        <taxon>Parvularculales</taxon>
        <taxon>Parvularculaceae</taxon>
        <taxon>Parvularcula</taxon>
    </lineage>
</organism>
<proteinExistence type="inferred from homology"/>
<comment type="similarity">
    <text evidence="1">Belongs to the SCO1/2 family.</text>
</comment>
<dbReference type="CDD" id="cd02968">
    <property type="entry name" value="SCO"/>
    <property type="match status" value="1"/>
</dbReference>
<dbReference type="PANTHER" id="PTHR12151">
    <property type="entry name" value="ELECTRON TRANSPORT PROTIN SCO1/SENC FAMILY MEMBER"/>
    <property type="match status" value="1"/>
</dbReference>
<dbReference type="PANTHER" id="PTHR12151:SF25">
    <property type="entry name" value="LINALOOL DEHYDRATASE_ISOMERASE DOMAIN-CONTAINING PROTEIN"/>
    <property type="match status" value="1"/>
</dbReference>
<dbReference type="AlphaFoldDB" id="A0A840I195"/>
<dbReference type="FunFam" id="3.40.30.10:FF:000013">
    <property type="entry name" value="Blast:Protein SCO1 homolog, mitochondrial"/>
    <property type="match status" value="1"/>
</dbReference>
<gene>
    <name evidence="6" type="ORF">GGQ59_000551</name>
</gene>
<evidence type="ECO:0000256" key="4">
    <source>
        <dbReference type="PIRSR" id="PIRSR603782-2"/>
    </source>
</evidence>
<feature type="binding site" evidence="3">
    <location>
        <position position="74"/>
    </location>
    <ligand>
        <name>Cu cation</name>
        <dbReference type="ChEBI" id="CHEBI:23378"/>
    </ligand>
</feature>
<dbReference type="InterPro" id="IPR003782">
    <property type="entry name" value="SCO1/SenC"/>
</dbReference>
<protein>
    <submittedName>
        <fullName evidence="6">Protein SCO1/2</fullName>
    </submittedName>
</protein>
<evidence type="ECO:0000256" key="2">
    <source>
        <dbReference type="ARBA" id="ARBA00023008"/>
    </source>
</evidence>